<organism evidence="2 3">
    <name type="scientific">Mycobacterium shinjukuense</name>
    <dbReference type="NCBI Taxonomy" id="398694"/>
    <lineage>
        <taxon>Bacteria</taxon>
        <taxon>Bacillati</taxon>
        <taxon>Actinomycetota</taxon>
        <taxon>Actinomycetes</taxon>
        <taxon>Mycobacteriales</taxon>
        <taxon>Mycobacteriaceae</taxon>
        <taxon>Mycobacterium</taxon>
    </lineage>
</organism>
<feature type="region of interest" description="Disordered" evidence="1">
    <location>
        <begin position="1"/>
        <end position="21"/>
    </location>
</feature>
<accession>A0A7I7MKT6</accession>
<dbReference type="EMBL" id="AP022575">
    <property type="protein sequence ID" value="BBX72911.1"/>
    <property type="molecule type" value="Genomic_DNA"/>
</dbReference>
<keyword evidence="3" id="KW-1185">Reference proteome</keyword>
<proteinExistence type="predicted"/>
<evidence type="ECO:0000313" key="2">
    <source>
        <dbReference type="EMBL" id="BBX72911.1"/>
    </source>
</evidence>
<evidence type="ECO:0000313" key="3">
    <source>
        <dbReference type="Proteomes" id="UP000467236"/>
    </source>
</evidence>
<protein>
    <submittedName>
        <fullName evidence="2">Uncharacterized protein</fullName>
    </submittedName>
</protein>
<name>A0A7I7MKT6_9MYCO</name>
<sequence length="99" mass="11184">MPQRRRCSPAVPDRDPAPINGEDHHMFVIKLNDGEEVKGDCDELSINQTTGVVTVCRVDGFEEITTHYSPAAWRWVTHRKRDIAVQPSLAPPPRRDAQP</sequence>
<feature type="compositionally biased region" description="Basic and acidic residues" evidence="1">
    <location>
        <begin position="12"/>
        <end position="21"/>
    </location>
</feature>
<dbReference type="KEGG" id="mshj:MSHI_08170"/>
<evidence type="ECO:0000256" key="1">
    <source>
        <dbReference type="SAM" id="MobiDB-lite"/>
    </source>
</evidence>
<reference evidence="2 3" key="1">
    <citation type="journal article" date="2019" name="Emerg. Microbes Infect.">
        <title>Comprehensive subspecies identification of 175 nontuberculous mycobacteria species based on 7547 genomic profiles.</title>
        <authorList>
            <person name="Matsumoto Y."/>
            <person name="Kinjo T."/>
            <person name="Motooka D."/>
            <person name="Nabeya D."/>
            <person name="Jung N."/>
            <person name="Uechi K."/>
            <person name="Horii T."/>
            <person name="Iida T."/>
            <person name="Fujita J."/>
            <person name="Nakamura S."/>
        </authorList>
    </citation>
    <scope>NUCLEOTIDE SEQUENCE [LARGE SCALE GENOMIC DNA]</scope>
    <source>
        <strain evidence="2 3">JCM 14233</strain>
    </source>
</reference>
<gene>
    <name evidence="2" type="ORF">MSHI_08170</name>
</gene>
<dbReference type="AlphaFoldDB" id="A0A7I7MKT6"/>
<dbReference type="Proteomes" id="UP000467236">
    <property type="component" value="Chromosome"/>
</dbReference>